<comment type="caution">
    <text evidence="2">The sequence shown here is derived from an EMBL/GenBank/DDBJ whole genome shotgun (WGS) entry which is preliminary data.</text>
</comment>
<proteinExistence type="predicted"/>
<protein>
    <recommendedName>
        <fullName evidence="1">Condensation domain-containing protein</fullName>
    </recommendedName>
</protein>
<dbReference type="InterPro" id="IPR001242">
    <property type="entry name" value="Condensation_dom"/>
</dbReference>
<name>A0A5M4B2N8_9BACT</name>
<dbReference type="SUPFAM" id="SSF52777">
    <property type="entry name" value="CoA-dependent acyltransferases"/>
    <property type="match status" value="2"/>
</dbReference>
<evidence type="ECO:0000313" key="2">
    <source>
        <dbReference type="EMBL" id="GET34344.1"/>
    </source>
</evidence>
<dbReference type="Pfam" id="PF00668">
    <property type="entry name" value="Condensation"/>
    <property type="match status" value="1"/>
</dbReference>
<evidence type="ECO:0000259" key="1">
    <source>
        <dbReference type="Pfam" id="PF00668"/>
    </source>
</evidence>
<dbReference type="InterPro" id="IPR052058">
    <property type="entry name" value="Alcohol_O-acetyltransferase"/>
</dbReference>
<organism evidence="2 3">
    <name type="scientific">Prolixibacter bellariivorans</name>
    <dbReference type="NCBI Taxonomy" id="314319"/>
    <lineage>
        <taxon>Bacteria</taxon>
        <taxon>Pseudomonadati</taxon>
        <taxon>Bacteroidota</taxon>
        <taxon>Bacteroidia</taxon>
        <taxon>Marinilabiliales</taxon>
        <taxon>Prolixibacteraceae</taxon>
        <taxon>Prolixibacter</taxon>
    </lineage>
</organism>
<reference evidence="2 3" key="1">
    <citation type="submission" date="2019-10" db="EMBL/GenBank/DDBJ databases">
        <title>Prolixibacter strains distinguished by the presence of nitrate reductase genes were adept at nitrate-dependent anaerobic corrosion of metallic iron and carbon steel.</title>
        <authorList>
            <person name="Iino T."/>
            <person name="Shono N."/>
            <person name="Ito K."/>
            <person name="Nakamura R."/>
            <person name="Sueoka K."/>
            <person name="Harayama S."/>
            <person name="Ohkuma M."/>
        </authorList>
    </citation>
    <scope>NUCLEOTIDE SEQUENCE [LARGE SCALE GENOMIC DNA]</scope>
    <source>
        <strain evidence="2 3">JCM 13498</strain>
    </source>
</reference>
<dbReference type="Gene3D" id="3.30.559.30">
    <property type="entry name" value="Nonribosomal peptide synthetase, condensation domain"/>
    <property type="match status" value="1"/>
</dbReference>
<dbReference type="Proteomes" id="UP000391834">
    <property type="component" value="Unassembled WGS sequence"/>
</dbReference>
<sequence>MAGFKTIHVPMWDQMQVFCKHIADHQIRLVLHFDGTLDEKTLREAVQVTAENNPIVFSHYVEGKKGIRWEFAEMNVDDIYSFQESHEPEQLLQETILKPINTFTGPQLAISLIRSETDSLLLNCNHAISDAAGVKDFIYQLAENYSRLSRNKPVEQSDYTPARSLKTLSKKLGVKEKLSVLQVMLSGKKDAPTFRRTMELDSVQNPGFTTYTLEPAEFKKLREFGQQHSATMNDLLLAVYYYTLKKTLPNTNKTNRITYSSDLRRYLSDADYDVLSNFSAIHNIDVDNSIDDFVGLLKEISTITRTRKQMKYSLADFPAMAALFKTIPYSKLKGIFHKEFDKIKEGKSDSSPSLSNTGIIEESKVAFDTLTPSRAYMLGGVNHPGLLQLVASTYQNHLTLSIGSYFNEKNEVFISDFLEELKKTIRQEVLQSQGIK</sequence>
<gene>
    <name evidence="2" type="ORF">PbJCM13498_32070</name>
</gene>
<dbReference type="InterPro" id="IPR023213">
    <property type="entry name" value="CAT-like_dom_sf"/>
</dbReference>
<dbReference type="GO" id="GO:0003824">
    <property type="term" value="F:catalytic activity"/>
    <property type="evidence" value="ECO:0007669"/>
    <property type="project" value="InterPro"/>
</dbReference>
<dbReference type="PANTHER" id="PTHR28037">
    <property type="entry name" value="ALCOHOL O-ACETYLTRANSFERASE 1-RELATED"/>
    <property type="match status" value="1"/>
</dbReference>
<dbReference type="EMBL" id="BLAX01000001">
    <property type="protein sequence ID" value="GET34344.1"/>
    <property type="molecule type" value="Genomic_DNA"/>
</dbReference>
<dbReference type="AlphaFoldDB" id="A0A5M4B2N8"/>
<dbReference type="Gene3D" id="3.30.559.10">
    <property type="entry name" value="Chloramphenicol acetyltransferase-like domain"/>
    <property type="match status" value="1"/>
</dbReference>
<accession>A0A5M4B2N8</accession>
<evidence type="ECO:0000313" key="3">
    <source>
        <dbReference type="Proteomes" id="UP000391834"/>
    </source>
</evidence>
<dbReference type="RefSeq" id="WP_025864662.1">
    <property type="nucleotide sequence ID" value="NZ_BLAX01000001.1"/>
</dbReference>
<keyword evidence="3" id="KW-1185">Reference proteome</keyword>
<dbReference type="OrthoDB" id="7321121at2"/>
<feature type="domain" description="Condensation" evidence="1">
    <location>
        <begin position="28"/>
        <end position="247"/>
    </location>
</feature>
<dbReference type="PANTHER" id="PTHR28037:SF1">
    <property type="entry name" value="ALCOHOL O-ACETYLTRANSFERASE 1-RELATED"/>
    <property type="match status" value="1"/>
</dbReference>